<name>A0A0C9SMF2_PAXIN</name>
<dbReference type="HOGENOM" id="CLU_1855899_0_0_1"/>
<feature type="region of interest" description="Disordered" evidence="1">
    <location>
        <begin position="47"/>
        <end position="75"/>
    </location>
</feature>
<keyword evidence="3" id="KW-1185">Reference proteome</keyword>
<dbReference type="EMBL" id="KN820535">
    <property type="protein sequence ID" value="KIJ06069.1"/>
    <property type="molecule type" value="Genomic_DNA"/>
</dbReference>
<gene>
    <name evidence="2" type="ORF">PAXINDRAFT_20720</name>
</gene>
<reference evidence="3" key="2">
    <citation type="submission" date="2015-01" db="EMBL/GenBank/DDBJ databases">
        <title>Evolutionary Origins and Diversification of the Mycorrhizal Mutualists.</title>
        <authorList>
            <consortium name="DOE Joint Genome Institute"/>
            <consortium name="Mycorrhizal Genomics Consortium"/>
            <person name="Kohler A."/>
            <person name="Kuo A."/>
            <person name="Nagy L.G."/>
            <person name="Floudas D."/>
            <person name="Copeland A."/>
            <person name="Barry K.W."/>
            <person name="Cichocki N."/>
            <person name="Veneault-Fourrey C."/>
            <person name="LaButti K."/>
            <person name="Lindquist E.A."/>
            <person name="Lipzen A."/>
            <person name="Lundell T."/>
            <person name="Morin E."/>
            <person name="Murat C."/>
            <person name="Riley R."/>
            <person name="Ohm R."/>
            <person name="Sun H."/>
            <person name="Tunlid A."/>
            <person name="Henrissat B."/>
            <person name="Grigoriev I.V."/>
            <person name="Hibbett D.S."/>
            <person name="Martin F."/>
        </authorList>
    </citation>
    <scope>NUCLEOTIDE SEQUENCE [LARGE SCALE GENOMIC DNA]</scope>
    <source>
        <strain evidence="3">ATCC 200175</strain>
    </source>
</reference>
<accession>A0A0C9SMF2</accession>
<feature type="compositionally biased region" description="Pro residues" evidence="1">
    <location>
        <begin position="1"/>
        <end position="15"/>
    </location>
</feature>
<evidence type="ECO:0000313" key="2">
    <source>
        <dbReference type="EMBL" id="KIJ06069.1"/>
    </source>
</evidence>
<evidence type="ECO:0000256" key="1">
    <source>
        <dbReference type="SAM" id="MobiDB-lite"/>
    </source>
</evidence>
<reference evidence="2 3" key="1">
    <citation type="submission" date="2014-06" db="EMBL/GenBank/DDBJ databases">
        <authorList>
            <consortium name="DOE Joint Genome Institute"/>
            <person name="Kuo A."/>
            <person name="Kohler A."/>
            <person name="Nagy L.G."/>
            <person name="Floudas D."/>
            <person name="Copeland A."/>
            <person name="Barry K.W."/>
            <person name="Cichocki N."/>
            <person name="Veneault-Fourrey C."/>
            <person name="LaButti K."/>
            <person name="Lindquist E.A."/>
            <person name="Lipzen A."/>
            <person name="Lundell T."/>
            <person name="Morin E."/>
            <person name="Murat C."/>
            <person name="Sun H."/>
            <person name="Tunlid A."/>
            <person name="Henrissat B."/>
            <person name="Grigoriev I.V."/>
            <person name="Hibbett D.S."/>
            <person name="Martin F."/>
            <person name="Nordberg H.P."/>
            <person name="Cantor M.N."/>
            <person name="Hua S.X."/>
        </authorList>
    </citation>
    <scope>NUCLEOTIDE SEQUENCE [LARGE SCALE GENOMIC DNA]</scope>
    <source>
        <strain evidence="2 3">ATCC 200175</strain>
    </source>
</reference>
<dbReference type="AlphaFoldDB" id="A0A0C9SMF2"/>
<dbReference type="Proteomes" id="UP000053647">
    <property type="component" value="Unassembled WGS sequence"/>
</dbReference>
<dbReference type="OrthoDB" id="10549902at2759"/>
<feature type="region of interest" description="Disordered" evidence="1">
    <location>
        <begin position="117"/>
        <end position="138"/>
    </location>
</feature>
<evidence type="ECO:0000313" key="3">
    <source>
        <dbReference type="Proteomes" id="UP000053647"/>
    </source>
</evidence>
<sequence length="138" mass="14506">MQPQPVLPIPGPTPQTSPEGSHAHPAPHTPSSGAITLTLLFTQAQLPQALQKQDRQPPPVPSAFQLPPLLSNPSSVEPALTRVSLAVEPVHPYTTPALRPSGSVLVHPNTLNGFGFQLASNPPSFRPTDSPFQGSAPQ</sequence>
<organism evidence="2 3">
    <name type="scientific">Paxillus involutus ATCC 200175</name>
    <dbReference type="NCBI Taxonomy" id="664439"/>
    <lineage>
        <taxon>Eukaryota</taxon>
        <taxon>Fungi</taxon>
        <taxon>Dikarya</taxon>
        <taxon>Basidiomycota</taxon>
        <taxon>Agaricomycotina</taxon>
        <taxon>Agaricomycetes</taxon>
        <taxon>Agaricomycetidae</taxon>
        <taxon>Boletales</taxon>
        <taxon>Paxilineae</taxon>
        <taxon>Paxillaceae</taxon>
        <taxon>Paxillus</taxon>
    </lineage>
</organism>
<feature type="region of interest" description="Disordered" evidence="1">
    <location>
        <begin position="1"/>
        <end position="34"/>
    </location>
</feature>
<proteinExistence type="predicted"/>
<protein>
    <submittedName>
        <fullName evidence="2">Uncharacterized protein</fullName>
    </submittedName>
</protein>